<sequence length="930" mass="102984">MMGKSAGKKKSRRHGRDLQPPPPPAPSSRRTLRPRRRRIPIPDDFINSSSDDEEERGKRKLKLVVKLPHLPARNPPRFSDSPGNSSSSDPVSRPSSPSSAAFVDDDEEEEEVKPLKKRRIECSGGSSRCEERRKHPSVKPKDRVQGVCNGSRMGTRLPDHRILEMVLDKLQKKDTYGVFAEPVDPEELPDYRDVIEHPMDFGTVRKKLARNAYRCFEQFEDDVFLICSNAMQYNAPDTIYFRQACSIQEMARKKFQMLRSDGAHKTQTFVGSAPIATERNYEEKMNSNFIEKKLIKKPVCIASKERLGSDNSSGATLPLTQDTVTVMKTAKINESKRPAIVNRGLDRTPPLVESKSDKADEVSARCSPTQHGTKVLLVDENHGANDCTLKEEPVVESDSLFTVSAKSSPCKNGRKPLIVDENRRATYSANTEEQVVESDLTFAVFGSEAKQLTAVGDYVEYSYARSLAHFAGSLGPVAWKITSEKIEKALPAGVKFGPGWVGEYEPLPTPILSFESHITQLGHSSKLKKNRENEVRTKVTQTNGLKDIQLGRKTHIVSDQCNGSSNQPKEGISCRETMGGKRGWFGVASETKPGITFAMLQKQKDRLTVDLPQASANLADHLQPSNSTSVITTETALQRPLSCSEAATCRSFETILRNSNHRQPDNLKQEEMRKHERGNAILGMDLRGFNGGHASEKSDIDRLNASLGVISKQQSKVTNNGRAHGSQEQPVDDPCRIMGLPGKIFYQSNANVGGHTANIGGHTLKQVCSPLQQPRRDNASAAAVAAQAWMSIGAPAEHKTIDIGRYSKSQVEPAPLHNSFWKMPTARTGVNEDQITRQVSQVLPQPIQVSEESQVKNQGFVLFPQLLGNDSSRQSGQAHWQRLAPHVQQRQRSDMLPPDLNISCQPPGSPVRQSSSILMDSQQPDLALQL</sequence>
<dbReference type="EMBL" id="CM037018">
    <property type="protein sequence ID" value="KAH7675584.1"/>
    <property type="molecule type" value="Genomic_DNA"/>
</dbReference>
<proteinExistence type="predicted"/>
<protein>
    <submittedName>
        <fullName evidence="1">Bromodomain-containing protein 7/9</fullName>
    </submittedName>
</protein>
<organism evidence="1 2">
    <name type="scientific">Dioscorea alata</name>
    <name type="common">Purple yam</name>
    <dbReference type="NCBI Taxonomy" id="55571"/>
    <lineage>
        <taxon>Eukaryota</taxon>
        <taxon>Viridiplantae</taxon>
        <taxon>Streptophyta</taxon>
        <taxon>Embryophyta</taxon>
        <taxon>Tracheophyta</taxon>
        <taxon>Spermatophyta</taxon>
        <taxon>Magnoliopsida</taxon>
        <taxon>Liliopsida</taxon>
        <taxon>Dioscoreales</taxon>
        <taxon>Dioscoreaceae</taxon>
        <taxon>Dioscorea</taxon>
    </lineage>
</organism>
<reference evidence="2" key="1">
    <citation type="journal article" date="2022" name="Nat. Commun.">
        <title>Chromosome evolution and the genetic basis of agronomically important traits in greater yam.</title>
        <authorList>
            <person name="Bredeson J.V."/>
            <person name="Lyons J.B."/>
            <person name="Oniyinde I.O."/>
            <person name="Okereke N.R."/>
            <person name="Kolade O."/>
            <person name="Nnabue I."/>
            <person name="Nwadili C.O."/>
            <person name="Hribova E."/>
            <person name="Parker M."/>
            <person name="Nwogha J."/>
            <person name="Shu S."/>
            <person name="Carlson J."/>
            <person name="Kariba R."/>
            <person name="Muthemba S."/>
            <person name="Knop K."/>
            <person name="Barton G.J."/>
            <person name="Sherwood A.V."/>
            <person name="Lopez-Montes A."/>
            <person name="Asiedu R."/>
            <person name="Jamnadass R."/>
            <person name="Muchugi A."/>
            <person name="Goodstein D."/>
            <person name="Egesi C.N."/>
            <person name="Featherston J."/>
            <person name="Asfaw A."/>
            <person name="Simpson G.G."/>
            <person name="Dolezel J."/>
            <person name="Hendre P.S."/>
            <person name="Van Deynze A."/>
            <person name="Kumar P.L."/>
            <person name="Obidiegwu J.E."/>
            <person name="Bhattacharjee R."/>
            <person name="Rokhsar D.S."/>
        </authorList>
    </citation>
    <scope>NUCLEOTIDE SEQUENCE [LARGE SCALE GENOMIC DNA]</scope>
    <source>
        <strain evidence="2">cv. TDa95/00328</strain>
    </source>
</reference>
<gene>
    <name evidence="1" type="ORF">IHE45_08G144700</name>
</gene>
<comment type="caution">
    <text evidence="1">The sequence shown here is derived from an EMBL/GenBank/DDBJ whole genome shotgun (WGS) entry which is preliminary data.</text>
</comment>
<evidence type="ECO:0000313" key="2">
    <source>
        <dbReference type="Proteomes" id="UP000827976"/>
    </source>
</evidence>
<evidence type="ECO:0000313" key="1">
    <source>
        <dbReference type="EMBL" id="KAH7675584.1"/>
    </source>
</evidence>
<keyword evidence="2" id="KW-1185">Reference proteome</keyword>
<accession>A0ACB7VMW3</accession>
<name>A0ACB7VMW3_DIOAL</name>
<dbReference type="Proteomes" id="UP000827976">
    <property type="component" value="Chromosome 8"/>
</dbReference>